<dbReference type="AlphaFoldDB" id="A0AAW2NDH0"/>
<reference evidence="2" key="2">
    <citation type="journal article" date="2024" name="Plant">
        <title>Genomic evolution and insights into agronomic trait innovations of Sesamum species.</title>
        <authorList>
            <person name="Miao H."/>
            <person name="Wang L."/>
            <person name="Qu L."/>
            <person name="Liu H."/>
            <person name="Sun Y."/>
            <person name="Le M."/>
            <person name="Wang Q."/>
            <person name="Wei S."/>
            <person name="Zheng Y."/>
            <person name="Lin W."/>
            <person name="Duan Y."/>
            <person name="Cao H."/>
            <person name="Xiong S."/>
            <person name="Wang X."/>
            <person name="Wei L."/>
            <person name="Li C."/>
            <person name="Ma Q."/>
            <person name="Ju M."/>
            <person name="Zhao R."/>
            <person name="Li G."/>
            <person name="Mu C."/>
            <person name="Tian Q."/>
            <person name="Mei H."/>
            <person name="Zhang T."/>
            <person name="Gao T."/>
            <person name="Zhang H."/>
        </authorList>
    </citation>
    <scope>NUCLEOTIDE SEQUENCE</scope>
    <source>
        <strain evidence="2">KEN8</strain>
    </source>
</reference>
<dbReference type="Gene3D" id="3.40.50.300">
    <property type="entry name" value="P-loop containing nucleotide triphosphate hydrolases"/>
    <property type="match status" value="1"/>
</dbReference>
<dbReference type="PANTHER" id="PTHR19338">
    <property type="entry name" value="TRANSLOCASE OF INNER MITOCHONDRIAL MEMBRANE 13 HOMOLOG"/>
    <property type="match status" value="1"/>
</dbReference>
<evidence type="ECO:0000313" key="2">
    <source>
        <dbReference type="EMBL" id="KAL0341554.1"/>
    </source>
</evidence>
<sequence>MAVAAYASLVSLSDVLDNVQHPSRRHRLHLDNEQIGGLQQKVQFLQDFLELHSQIISPEMEDLGRKLAVVAHEADDIIDFHVVNQLRERSQDKTRHMAALTSFRQDMGKIIKRIDSITEKLIMVKEERVDIQEQQPMVSGNMGSTATSSSDKNTMVGFDERLLQVVDELTRDESDLRILPIVGMGGIGKTTLAQNVFDHPYIINRFDIRIWFTISQQYSVREVLLKYLINGKKIKASAADELDLAKLGECFHKLLLVKGI</sequence>
<organism evidence="2">
    <name type="scientific">Sesamum calycinum</name>
    <dbReference type="NCBI Taxonomy" id="2727403"/>
    <lineage>
        <taxon>Eukaryota</taxon>
        <taxon>Viridiplantae</taxon>
        <taxon>Streptophyta</taxon>
        <taxon>Embryophyta</taxon>
        <taxon>Tracheophyta</taxon>
        <taxon>Spermatophyta</taxon>
        <taxon>Magnoliopsida</taxon>
        <taxon>eudicotyledons</taxon>
        <taxon>Gunneridae</taxon>
        <taxon>Pentapetalae</taxon>
        <taxon>asterids</taxon>
        <taxon>lamiids</taxon>
        <taxon>Lamiales</taxon>
        <taxon>Pedaliaceae</taxon>
        <taxon>Sesamum</taxon>
    </lineage>
</organism>
<dbReference type="Pfam" id="PF00931">
    <property type="entry name" value="NB-ARC"/>
    <property type="match status" value="1"/>
</dbReference>
<protein>
    <submittedName>
        <fullName evidence="2">Disease resistance protein RGA1</fullName>
    </submittedName>
</protein>
<reference evidence="2" key="1">
    <citation type="submission" date="2020-06" db="EMBL/GenBank/DDBJ databases">
        <authorList>
            <person name="Li T."/>
            <person name="Hu X."/>
            <person name="Zhang T."/>
            <person name="Song X."/>
            <person name="Zhang H."/>
            <person name="Dai N."/>
            <person name="Sheng W."/>
            <person name="Hou X."/>
            <person name="Wei L."/>
        </authorList>
    </citation>
    <scope>NUCLEOTIDE SEQUENCE</scope>
    <source>
        <strain evidence="2">KEN8</strain>
        <tissue evidence="2">Leaf</tissue>
    </source>
</reference>
<gene>
    <name evidence="2" type="ORF">Scaly_1818000</name>
</gene>
<dbReference type="EMBL" id="JACGWM010000011">
    <property type="protein sequence ID" value="KAL0341554.1"/>
    <property type="molecule type" value="Genomic_DNA"/>
</dbReference>
<dbReference type="Gene3D" id="1.20.5.4130">
    <property type="match status" value="1"/>
</dbReference>
<name>A0AAW2NDH0_9LAMI</name>
<evidence type="ECO:0000259" key="1">
    <source>
        <dbReference type="Pfam" id="PF00931"/>
    </source>
</evidence>
<comment type="caution">
    <text evidence="2">The sequence shown here is derived from an EMBL/GenBank/DDBJ whole genome shotgun (WGS) entry which is preliminary data.</text>
</comment>
<dbReference type="GO" id="GO:0043531">
    <property type="term" value="F:ADP binding"/>
    <property type="evidence" value="ECO:0007669"/>
    <property type="project" value="InterPro"/>
</dbReference>
<proteinExistence type="predicted"/>
<dbReference type="InterPro" id="IPR027417">
    <property type="entry name" value="P-loop_NTPase"/>
</dbReference>
<feature type="domain" description="NB-ARC" evidence="1">
    <location>
        <begin position="162"/>
        <end position="227"/>
    </location>
</feature>
<dbReference type="PANTHER" id="PTHR19338:SF60">
    <property type="entry name" value="NB-ARC DOMAIN-CONTAINING PROTEIN"/>
    <property type="match status" value="1"/>
</dbReference>
<dbReference type="InterPro" id="IPR002182">
    <property type="entry name" value="NB-ARC"/>
</dbReference>
<dbReference type="SUPFAM" id="SSF52540">
    <property type="entry name" value="P-loop containing nucleoside triphosphate hydrolases"/>
    <property type="match status" value="1"/>
</dbReference>
<accession>A0AAW2NDH0</accession>